<dbReference type="SUPFAM" id="SSF46689">
    <property type="entry name" value="Homeodomain-like"/>
    <property type="match status" value="2"/>
</dbReference>
<evidence type="ECO:0000256" key="1">
    <source>
        <dbReference type="ARBA" id="ARBA00023015"/>
    </source>
</evidence>
<dbReference type="Gene3D" id="1.10.10.60">
    <property type="entry name" value="Homeodomain-like"/>
    <property type="match status" value="1"/>
</dbReference>
<evidence type="ECO:0000313" key="6">
    <source>
        <dbReference type="Proteomes" id="UP001326567"/>
    </source>
</evidence>
<feature type="domain" description="HTH araC/xylS-type" evidence="4">
    <location>
        <begin position="182"/>
        <end position="280"/>
    </location>
</feature>
<dbReference type="EMBL" id="CP139725">
    <property type="protein sequence ID" value="WPZ22408.1"/>
    <property type="molecule type" value="Genomic_DNA"/>
</dbReference>
<keyword evidence="1" id="KW-0805">Transcription regulation</keyword>
<accession>A0ABZ0V372</accession>
<dbReference type="SMART" id="SM00342">
    <property type="entry name" value="HTH_ARAC"/>
    <property type="match status" value="1"/>
</dbReference>
<dbReference type="RefSeq" id="WP_322329096.1">
    <property type="nucleotide sequence ID" value="NZ_CP139725.1"/>
</dbReference>
<name>A0ABZ0V372_9RHOB</name>
<evidence type="ECO:0000259" key="4">
    <source>
        <dbReference type="PROSITE" id="PS01124"/>
    </source>
</evidence>
<dbReference type="PANTHER" id="PTHR46796:SF12">
    <property type="entry name" value="HTH-TYPE DNA-BINDING TRANSCRIPTIONAL ACTIVATOR EUTR"/>
    <property type="match status" value="1"/>
</dbReference>
<dbReference type="Proteomes" id="UP001326567">
    <property type="component" value="Chromosome"/>
</dbReference>
<organism evidence="5 6">
    <name type="scientific">Sulfitobacter faviae</name>
    <dbReference type="NCBI Taxonomy" id="1775881"/>
    <lineage>
        <taxon>Bacteria</taxon>
        <taxon>Pseudomonadati</taxon>
        <taxon>Pseudomonadota</taxon>
        <taxon>Alphaproteobacteria</taxon>
        <taxon>Rhodobacterales</taxon>
        <taxon>Roseobacteraceae</taxon>
        <taxon>Sulfitobacter</taxon>
    </lineage>
</organism>
<keyword evidence="3" id="KW-0804">Transcription</keyword>
<proteinExistence type="predicted"/>
<dbReference type="PANTHER" id="PTHR46796">
    <property type="entry name" value="HTH-TYPE TRANSCRIPTIONAL ACTIVATOR RHAS-RELATED"/>
    <property type="match status" value="1"/>
</dbReference>
<dbReference type="PROSITE" id="PS01124">
    <property type="entry name" value="HTH_ARAC_FAMILY_2"/>
    <property type="match status" value="1"/>
</dbReference>
<dbReference type="Pfam" id="PF12833">
    <property type="entry name" value="HTH_18"/>
    <property type="match status" value="1"/>
</dbReference>
<dbReference type="InterPro" id="IPR018062">
    <property type="entry name" value="HTH_AraC-typ_CS"/>
</dbReference>
<keyword evidence="2" id="KW-0238">DNA-binding</keyword>
<dbReference type="PROSITE" id="PS00041">
    <property type="entry name" value="HTH_ARAC_FAMILY_1"/>
    <property type="match status" value="1"/>
</dbReference>
<dbReference type="InterPro" id="IPR009057">
    <property type="entry name" value="Homeodomain-like_sf"/>
</dbReference>
<protein>
    <submittedName>
        <fullName evidence="5">Helix-turn-helix transcriptional regulator</fullName>
    </submittedName>
</protein>
<dbReference type="InterPro" id="IPR018060">
    <property type="entry name" value="HTH_AraC"/>
</dbReference>
<evidence type="ECO:0000256" key="2">
    <source>
        <dbReference type="ARBA" id="ARBA00023125"/>
    </source>
</evidence>
<dbReference type="InterPro" id="IPR050204">
    <property type="entry name" value="AraC_XylS_family_regulators"/>
</dbReference>
<evidence type="ECO:0000256" key="3">
    <source>
        <dbReference type="ARBA" id="ARBA00023163"/>
    </source>
</evidence>
<reference evidence="5 6" key="1">
    <citation type="submission" date="2023-11" db="EMBL/GenBank/DDBJ databases">
        <title>From the Deep-Sea to the Surface: Bacterial Genomes Isolated from the Moytirra Hydrothermal Vent Plume.</title>
        <authorList>
            <person name="Major S.R."/>
        </authorList>
    </citation>
    <scope>NUCLEOTIDE SEQUENCE [LARGE SCALE GENOMIC DNA]</scope>
    <source>
        <strain evidence="5 6">OXR-9</strain>
    </source>
</reference>
<evidence type="ECO:0000313" key="5">
    <source>
        <dbReference type="EMBL" id="WPZ22408.1"/>
    </source>
</evidence>
<keyword evidence="6" id="KW-1185">Reference proteome</keyword>
<sequence length="289" mass="31082">MTGGSDRRLRVASAAFPGIGTSLLSVISSGHEIDLADDDFLTIMLPTRGVTQVRVDRKGHVVREGEVLALGPSERWTQVDRRGHRNFRANVVKVALEGGAHGERMVPDMAGDPVVPIAPAALEGFRGLLGYLFADLASPVPTLVHQPASDLFAALVGEHLRHLLTAEVTGPARERAPQDLVRRARDYMAAFAAEPLTVPTIAAALGVSPRRLQDAFRATGQTPWEHLTAIRLTKARARLLSGAGGSVTATALDCGFSHLGRFAQCYRRKYNEAPSATLARATDQSRKPF</sequence>
<gene>
    <name evidence="5" type="ORF">T7987_03990</name>
</gene>